<dbReference type="Pfam" id="PF14525">
    <property type="entry name" value="AraC_binding_2"/>
    <property type="match status" value="1"/>
</dbReference>
<protein>
    <submittedName>
        <fullName evidence="5">AraC family transcriptional regulator</fullName>
    </submittedName>
    <submittedName>
        <fullName evidence="6">AraC-like DNA-binding protein</fullName>
    </submittedName>
</protein>
<reference evidence="5 7" key="1">
    <citation type="submission" date="2014-02" db="EMBL/GenBank/DDBJ databases">
        <title>Aquamicrobium defluvii Genome sequencing.</title>
        <authorList>
            <person name="Wang X."/>
        </authorList>
    </citation>
    <scope>NUCLEOTIDE SEQUENCE [LARGE SCALE GENOMIC DNA]</scope>
    <source>
        <strain evidence="5 7">W13Z1</strain>
    </source>
</reference>
<keyword evidence="8" id="KW-1185">Reference proteome</keyword>
<dbReference type="Proteomes" id="UP000294958">
    <property type="component" value="Unassembled WGS sequence"/>
</dbReference>
<dbReference type="AlphaFoldDB" id="A0A011T1I1"/>
<accession>A0A011T1I1</accession>
<evidence type="ECO:0000313" key="8">
    <source>
        <dbReference type="Proteomes" id="UP000294958"/>
    </source>
</evidence>
<dbReference type="SMART" id="SM00342">
    <property type="entry name" value="HTH_ARAC"/>
    <property type="match status" value="1"/>
</dbReference>
<dbReference type="PROSITE" id="PS01124">
    <property type="entry name" value="HTH_ARAC_FAMILY_2"/>
    <property type="match status" value="1"/>
</dbReference>
<dbReference type="InterPro" id="IPR018060">
    <property type="entry name" value="HTH_AraC"/>
</dbReference>
<dbReference type="InterPro" id="IPR035418">
    <property type="entry name" value="AraC-bd_2"/>
</dbReference>
<gene>
    <name evidence="5" type="ORF">BG36_07430</name>
    <name evidence="6" type="ORF">DES43_11077</name>
</gene>
<dbReference type="STRING" id="69279.BG36_07430"/>
<dbReference type="Gene3D" id="1.10.10.60">
    <property type="entry name" value="Homeodomain-like"/>
    <property type="match status" value="1"/>
</dbReference>
<dbReference type="EMBL" id="SNZF01000010">
    <property type="protein sequence ID" value="TDR35271.1"/>
    <property type="molecule type" value="Genomic_DNA"/>
</dbReference>
<dbReference type="GO" id="GO:0043565">
    <property type="term" value="F:sequence-specific DNA binding"/>
    <property type="evidence" value="ECO:0007669"/>
    <property type="project" value="InterPro"/>
</dbReference>
<evidence type="ECO:0000313" key="5">
    <source>
        <dbReference type="EMBL" id="EXL05424.1"/>
    </source>
</evidence>
<dbReference type="HOGENOM" id="CLU_049704_4_0_5"/>
<dbReference type="InterPro" id="IPR050204">
    <property type="entry name" value="AraC_XylS_family_regulators"/>
</dbReference>
<evidence type="ECO:0000256" key="1">
    <source>
        <dbReference type="ARBA" id="ARBA00023015"/>
    </source>
</evidence>
<evidence type="ECO:0000256" key="3">
    <source>
        <dbReference type="ARBA" id="ARBA00023163"/>
    </source>
</evidence>
<dbReference type="Proteomes" id="UP000019849">
    <property type="component" value="Unassembled WGS sequence"/>
</dbReference>
<dbReference type="InterPro" id="IPR020449">
    <property type="entry name" value="Tscrpt_reg_AraC-type_HTH"/>
</dbReference>
<name>A0A011T1I1_9HYPH</name>
<dbReference type="OrthoDB" id="252470at2"/>
<dbReference type="EMBL" id="JENY01000019">
    <property type="protein sequence ID" value="EXL05424.1"/>
    <property type="molecule type" value="Genomic_DNA"/>
</dbReference>
<dbReference type="InterPro" id="IPR009057">
    <property type="entry name" value="Homeodomain-like_sf"/>
</dbReference>
<evidence type="ECO:0000256" key="2">
    <source>
        <dbReference type="ARBA" id="ARBA00023125"/>
    </source>
</evidence>
<dbReference type="Pfam" id="PF12833">
    <property type="entry name" value="HTH_18"/>
    <property type="match status" value="1"/>
</dbReference>
<comment type="caution">
    <text evidence="5">The sequence shown here is derived from an EMBL/GenBank/DDBJ whole genome shotgun (WGS) entry which is preliminary data.</text>
</comment>
<keyword evidence="1" id="KW-0805">Transcription regulation</keyword>
<dbReference type="PANTHER" id="PTHR46796">
    <property type="entry name" value="HTH-TYPE TRANSCRIPTIONAL ACTIVATOR RHAS-RELATED"/>
    <property type="match status" value="1"/>
</dbReference>
<evidence type="ECO:0000259" key="4">
    <source>
        <dbReference type="PROSITE" id="PS01124"/>
    </source>
</evidence>
<dbReference type="PANTHER" id="PTHR46796:SF6">
    <property type="entry name" value="ARAC SUBFAMILY"/>
    <property type="match status" value="1"/>
</dbReference>
<evidence type="ECO:0000313" key="6">
    <source>
        <dbReference type="EMBL" id="TDR35271.1"/>
    </source>
</evidence>
<keyword evidence="2 6" id="KW-0238">DNA-binding</keyword>
<evidence type="ECO:0000313" key="7">
    <source>
        <dbReference type="Proteomes" id="UP000019849"/>
    </source>
</evidence>
<feature type="domain" description="HTH araC/xylS-type" evidence="4">
    <location>
        <begin position="213"/>
        <end position="313"/>
    </location>
</feature>
<keyword evidence="3" id="KW-0804">Transcription</keyword>
<organism evidence="5 7">
    <name type="scientific">Aquamicrobium defluvii</name>
    <dbReference type="NCBI Taxonomy" id="69279"/>
    <lineage>
        <taxon>Bacteria</taxon>
        <taxon>Pseudomonadati</taxon>
        <taxon>Pseudomonadota</taxon>
        <taxon>Alphaproteobacteria</taxon>
        <taxon>Hyphomicrobiales</taxon>
        <taxon>Phyllobacteriaceae</taxon>
        <taxon>Aquamicrobium</taxon>
    </lineage>
</organism>
<dbReference type="PATRIC" id="fig|69279.3.peg.2876"/>
<reference evidence="6 8" key="2">
    <citation type="submission" date="2019-03" db="EMBL/GenBank/DDBJ databases">
        <title>Genomic Encyclopedia of Type Strains, Phase IV (KMG-IV): sequencing the most valuable type-strain genomes for metagenomic binning, comparative biology and taxonomic classification.</title>
        <authorList>
            <person name="Goeker M."/>
        </authorList>
    </citation>
    <scope>NUCLEOTIDE SEQUENCE [LARGE SCALE GENOMIC DNA]</scope>
    <source>
        <strain evidence="6 8">DSM 11603</strain>
    </source>
</reference>
<dbReference type="PRINTS" id="PR00032">
    <property type="entry name" value="HTHARAC"/>
</dbReference>
<proteinExistence type="predicted"/>
<dbReference type="eggNOG" id="COG2207">
    <property type="taxonomic scope" value="Bacteria"/>
</dbReference>
<dbReference type="RefSeq" id="WP_035027718.1">
    <property type="nucleotide sequence ID" value="NZ_KK073891.1"/>
</dbReference>
<dbReference type="SUPFAM" id="SSF46689">
    <property type="entry name" value="Homeodomain-like"/>
    <property type="match status" value="1"/>
</dbReference>
<sequence length="319" mass="36366">MDIRYSTADASPAERKRYWNEAVSQTYFSLDLTFRNEPRFDGSLNNWNLGTLSLSRLASDGLLYRRHKHHLLHERDESYLITVPERADVHFLQDGREAHCKPGQILVERSHLPYDFSYADANALWVLKVPGNVLRSRVVLPERLASLSFDATCGAGALFVDMMRLVAARLEEMDDQARTMSGRHLVDMLAMAVSADEKMLNPNASSVQMAHLHRVENFIRLNLASPSLNPQAIADACGISVRYLHQLFTGLGRSVSEWVKLQRLLMCRQMLCDPVCRKKVSEIAYEWGFSDQAQFSRLYRAEFGETPSGTRERSRMKSP</sequence>
<dbReference type="GO" id="GO:0003700">
    <property type="term" value="F:DNA-binding transcription factor activity"/>
    <property type="evidence" value="ECO:0007669"/>
    <property type="project" value="InterPro"/>
</dbReference>